<name>A0A8J8GAF4_9BACI</name>
<dbReference type="RefSeq" id="WP_173729491.1">
    <property type="nucleotide sequence ID" value="NZ_JABTTE010000001.1"/>
</dbReference>
<evidence type="ECO:0000313" key="2">
    <source>
        <dbReference type="Proteomes" id="UP000625804"/>
    </source>
</evidence>
<dbReference type="AlphaFoldDB" id="A0A8J8GAF4"/>
<protein>
    <submittedName>
        <fullName evidence="1">YqzL family protein</fullName>
    </submittedName>
</protein>
<dbReference type="EMBL" id="JABTTE010000001">
    <property type="protein sequence ID" value="NSL50295.1"/>
    <property type="molecule type" value="Genomic_DNA"/>
</dbReference>
<evidence type="ECO:0000313" key="1">
    <source>
        <dbReference type="EMBL" id="NSL50295.1"/>
    </source>
</evidence>
<dbReference type="InterPro" id="IPR025617">
    <property type="entry name" value="YqzL"/>
</dbReference>
<comment type="caution">
    <text evidence="1">The sequence shown here is derived from an EMBL/GenBank/DDBJ whole genome shotgun (WGS) entry which is preliminary data.</text>
</comment>
<dbReference type="Proteomes" id="UP000625804">
    <property type="component" value="Unassembled WGS sequence"/>
</dbReference>
<proteinExistence type="predicted"/>
<dbReference type="Pfam" id="PF14006">
    <property type="entry name" value="YqzL"/>
    <property type="match status" value="1"/>
</dbReference>
<keyword evidence="2" id="KW-1185">Reference proteome</keyword>
<organism evidence="1 2">
    <name type="scientific">Calidifontibacillus erzurumensis</name>
    <dbReference type="NCBI Taxonomy" id="2741433"/>
    <lineage>
        <taxon>Bacteria</taxon>
        <taxon>Bacillati</taxon>
        <taxon>Bacillota</taxon>
        <taxon>Bacilli</taxon>
        <taxon>Bacillales</taxon>
        <taxon>Bacillaceae</taxon>
        <taxon>Calidifontibacillus/Schinkia group</taxon>
        <taxon>Calidifontibacillus</taxon>
    </lineage>
</organism>
<sequence>MIDFTWKIFAKTGNLETYLLFKEIERDYQETAEKNVNELIETEAP</sequence>
<gene>
    <name evidence="1" type="ORF">HR057_00775</name>
</gene>
<reference evidence="1" key="1">
    <citation type="submission" date="2020-06" db="EMBL/GenBank/DDBJ databases">
        <title>A novel thermopfilic bacterium from Erzurum, Turkey.</title>
        <authorList>
            <person name="Adiguzel A."/>
            <person name="Ay H."/>
            <person name="Baltaci M.O."/>
        </authorList>
    </citation>
    <scope>NUCLEOTIDE SEQUENCE</scope>
    <source>
        <strain evidence="1">P2</strain>
    </source>
</reference>
<accession>A0A8J8GAF4</accession>